<sequence>CDNKRWLGSRSKLTFKSSTKTGDYHGQMNQELFTKWFTEKLLPNIPEKSIIIMDNASYHNILSPRSAPTPKCKKERIRSWLDQNNIPLKEDCLKVELVEILDKIAPSPIYILDEIAAEKGHEILRTPPYHPELQPIETCWAIVKNQVARNCDFTMANLITQLEKAFSSVTARTCLKLLDKIRIIEDKILERRCFV</sequence>
<dbReference type="AlphaFoldDB" id="A0A1V1NQY5"/>
<dbReference type="Gene3D" id="3.30.420.10">
    <property type="entry name" value="Ribonuclease H-like superfamily/Ribonuclease H"/>
    <property type="match status" value="1"/>
</dbReference>
<dbReference type="PANTHER" id="PTHR33939">
    <property type="entry name" value="PROTEIN CBG22215"/>
    <property type="match status" value="1"/>
</dbReference>
<dbReference type="EMBL" id="ATBP01003332">
    <property type="protein sequence ID" value="ETR65002.1"/>
    <property type="molecule type" value="Genomic_DNA"/>
</dbReference>
<evidence type="ECO:0000259" key="1">
    <source>
        <dbReference type="Pfam" id="PF13358"/>
    </source>
</evidence>
<organism evidence="2 3">
    <name type="scientific">Candidatus Magnetoglobus multicellularis str. Araruama</name>
    <dbReference type="NCBI Taxonomy" id="890399"/>
    <lineage>
        <taxon>Bacteria</taxon>
        <taxon>Pseudomonadati</taxon>
        <taxon>Thermodesulfobacteriota</taxon>
        <taxon>Desulfobacteria</taxon>
        <taxon>Desulfobacterales</taxon>
        <taxon>Desulfobacteraceae</taxon>
        <taxon>Candidatus Magnetoglobus</taxon>
    </lineage>
</organism>
<protein>
    <recommendedName>
        <fullName evidence="1">Tc1-like transposase DDE domain-containing protein</fullName>
    </recommendedName>
</protein>
<dbReference type="InterPro" id="IPR038717">
    <property type="entry name" value="Tc1-like_DDE_dom"/>
</dbReference>
<comment type="caution">
    <text evidence="2">The sequence shown here is derived from an EMBL/GenBank/DDBJ whole genome shotgun (WGS) entry which is preliminary data.</text>
</comment>
<dbReference type="Pfam" id="PF13358">
    <property type="entry name" value="DDE_3"/>
    <property type="match status" value="1"/>
</dbReference>
<name>A0A1V1NQY5_9BACT</name>
<feature type="domain" description="Tc1-like transposase DDE" evidence="1">
    <location>
        <begin position="24"/>
        <end position="150"/>
    </location>
</feature>
<accession>A0A1V1NQY5</accession>
<dbReference type="InterPro" id="IPR036397">
    <property type="entry name" value="RNaseH_sf"/>
</dbReference>
<evidence type="ECO:0000313" key="3">
    <source>
        <dbReference type="Proteomes" id="UP000189670"/>
    </source>
</evidence>
<dbReference type="PANTHER" id="PTHR33939:SF1">
    <property type="entry name" value="DUF4371 DOMAIN-CONTAINING PROTEIN"/>
    <property type="match status" value="1"/>
</dbReference>
<gene>
    <name evidence="2" type="ORF">OMM_14975</name>
</gene>
<feature type="non-terminal residue" evidence="2">
    <location>
        <position position="1"/>
    </location>
</feature>
<reference evidence="3" key="1">
    <citation type="submission" date="2012-11" db="EMBL/GenBank/DDBJ databases">
        <authorList>
            <person name="Lucero-Rivera Y.E."/>
            <person name="Tovar-Ramirez D."/>
        </authorList>
    </citation>
    <scope>NUCLEOTIDE SEQUENCE [LARGE SCALE GENOMIC DNA]</scope>
    <source>
        <strain evidence="3">Araruama</strain>
    </source>
</reference>
<evidence type="ECO:0000313" key="2">
    <source>
        <dbReference type="EMBL" id="ETR65002.1"/>
    </source>
</evidence>
<proteinExistence type="predicted"/>
<dbReference type="Proteomes" id="UP000189670">
    <property type="component" value="Unassembled WGS sequence"/>
</dbReference>
<dbReference type="GO" id="GO:0003676">
    <property type="term" value="F:nucleic acid binding"/>
    <property type="evidence" value="ECO:0007669"/>
    <property type="project" value="InterPro"/>
</dbReference>